<keyword evidence="2 6" id="KW-0812">Transmembrane</keyword>
<feature type="transmembrane region" description="Helical" evidence="6">
    <location>
        <begin position="268"/>
        <end position="289"/>
    </location>
</feature>
<evidence type="ECO:0000256" key="6">
    <source>
        <dbReference type="SAM" id="Phobius"/>
    </source>
</evidence>
<evidence type="ECO:0000313" key="7">
    <source>
        <dbReference type="EMBL" id="SSD58268.1"/>
    </source>
</evidence>
<evidence type="ECO:0000256" key="3">
    <source>
        <dbReference type="ARBA" id="ARBA00022989"/>
    </source>
</evidence>
<protein>
    <recommendedName>
        <fullName evidence="9">LrgB-like protein</fullName>
    </recommendedName>
</protein>
<keyword evidence="8" id="KW-1185">Reference proteome</keyword>
<feature type="transmembrane region" description="Helical" evidence="6">
    <location>
        <begin position="414"/>
        <end position="436"/>
    </location>
</feature>
<evidence type="ECO:0000256" key="4">
    <source>
        <dbReference type="ARBA" id="ARBA00023136"/>
    </source>
</evidence>
<feature type="transmembrane region" description="Helical" evidence="6">
    <location>
        <begin position="448"/>
        <end position="467"/>
    </location>
</feature>
<proteinExistence type="predicted"/>
<evidence type="ECO:0008006" key="9">
    <source>
        <dbReference type="Google" id="ProtNLM"/>
    </source>
</evidence>
<dbReference type="PANTHER" id="PTHR30249:SF0">
    <property type="entry name" value="PLASTIDAL GLYCOLATE_GLYCERATE TRANSLOCATOR 1, CHLOROPLASTIC"/>
    <property type="match status" value="1"/>
</dbReference>
<dbReference type="VEuPathDB" id="FungiDB:SCODWIG_00029"/>
<reference evidence="8" key="1">
    <citation type="submission" date="2018-06" db="EMBL/GenBank/DDBJ databases">
        <authorList>
            <person name="Guldener U."/>
        </authorList>
    </citation>
    <scope>NUCLEOTIDE SEQUENCE [LARGE SCALE GENOMIC DNA]</scope>
    <source>
        <strain evidence="8">UTAD17</strain>
    </source>
</reference>
<gene>
    <name evidence="7" type="ORF">SCODWIG_00029</name>
</gene>
<feature type="region of interest" description="Disordered" evidence="5">
    <location>
        <begin position="1"/>
        <end position="36"/>
    </location>
</feature>
<dbReference type="Proteomes" id="UP000262825">
    <property type="component" value="Unassembled WGS sequence"/>
</dbReference>
<keyword evidence="3 6" id="KW-1133">Transmembrane helix</keyword>
<keyword evidence="4 6" id="KW-0472">Membrane</keyword>
<evidence type="ECO:0000256" key="5">
    <source>
        <dbReference type="SAM" id="MobiDB-lite"/>
    </source>
</evidence>
<name>A0A376B0R2_9ASCO</name>
<feature type="transmembrane region" description="Helical" evidence="6">
    <location>
        <begin position="217"/>
        <end position="235"/>
    </location>
</feature>
<dbReference type="EMBL" id="UFAJ01000002">
    <property type="protein sequence ID" value="SSD58268.1"/>
    <property type="molecule type" value="Genomic_DNA"/>
</dbReference>
<accession>A0A376B0R2</accession>
<comment type="subcellular location">
    <subcellularLocation>
        <location evidence="1">Membrane</location>
        <topology evidence="1">Multi-pass membrane protein</topology>
    </subcellularLocation>
</comment>
<sequence length="509" mass="57763">MKEQQEEDDEERRENESLISGLAEQNDGANSNNNLFEGLDMENSRLLETYEPAAIKRSNTWNSIYNTNSKNKYTHYYDENVDDDNISLVNLASHTNLDYDMASFPPTDINHVDKSIKGVDGEKAYVKYNSLSFANDNLKNASILDFIKRQQKKYYNPEIVCKRAEIQQEQYSTDSRTTNANTARNNNINNYYIDEDLAISEEREKNAKIMLFWESHFHHFVYFIAWFTIGIWTYYFTSYVMPFQLFTLICTFMLVTDFIPSTFKYKRILHPVLCSVALSLLVFLISALINNRGEISFFLKDLKHFQTGRNYLKLFKDKQKGIQYWPGAGDFFSSCMDVSITALSIPMYSYRKDLYYNAHVMLPPIFIFTIGNLFLYPLISHKIGISPENSIGYMGRSITLALGTPAITNFNGNVTVMAVTTVVTGVLGVLIGDRLMKVCRIPVEDDPVIRGLTLGCNCTAIATAYLLGIDVRAAAISSLSFVVYGTIMVVLSCIAPVVKFVDVTLAGMA</sequence>
<evidence type="ECO:0000256" key="1">
    <source>
        <dbReference type="ARBA" id="ARBA00004141"/>
    </source>
</evidence>
<feature type="compositionally biased region" description="Acidic residues" evidence="5">
    <location>
        <begin position="1"/>
        <end position="11"/>
    </location>
</feature>
<feature type="transmembrane region" description="Helical" evidence="6">
    <location>
        <begin position="354"/>
        <end position="379"/>
    </location>
</feature>
<feature type="transmembrane region" description="Helical" evidence="6">
    <location>
        <begin position="241"/>
        <end position="259"/>
    </location>
</feature>
<dbReference type="PANTHER" id="PTHR30249">
    <property type="entry name" value="PUTATIVE SEROTONIN TRANSPORTER"/>
    <property type="match status" value="1"/>
</dbReference>
<dbReference type="GO" id="GO:0016020">
    <property type="term" value="C:membrane"/>
    <property type="evidence" value="ECO:0007669"/>
    <property type="project" value="UniProtKB-SubCell"/>
</dbReference>
<dbReference type="AlphaFoldDB" id="A0A376B0R2"/>
<dbReference type="InterPro" id="IPR007300">
    <property type="entry name" value="CidB/LrgB"/>
</dbReference>
<feature type="transmembrane region" description="Helical" evidence="6">
    <location>
        <begin position="473"/>
        <end position="498"/>
    </location>
</feature>
<evidence type="ECO:0000256" key="2">
    <source>
        <dbReference type="ARBA" id="ARBA00022692"/>
    </source>
</evidence>
<dbReference type="Pfam" id="PF04172">
    <property type="entry name" value="LrgB"/>
    <property type="match status" value="1"/>
</dbReference>
<organism evidence="7 8">
    <name type="scientific">Saccharomycodes ludwigii</name>
    <dbReference type="NCBI Taxonomy" id="36035"/>
    <lineage>
        <taxon>Eukaryota</taxon>
        <taxon>Fungi</taxon>
        <taxon>Dikarya</taxon>
        <taxon>Ascomycota</taxon>
        <taxon>Saccharomycotina</taxon>
        <taxon>Saccharomycetes</taxon>
        <taxon>Saccharomycodales</taxon>
        <taxon>Saccharomycodaceae</taxon>
        <taxon>Saccharomycodes</taxon>
    </lineage>
</organism>
<evidence type="ECO:0000313" key="8">
    <source>
        <dbReference type="Proteomes" id="UP000262825"/>
    </source>
</evidence>